<dbReference type="HOGENOM" id="CLU_123076_0_0_1"/>
<accession>M4BC62</accession>
<keyword evidence="1" id="KW-0175">Coiled coil</keyword>
<feature type="coiled-coil region" evidence="1">
    <location>
        <begin position="72"/>
        <end position="162"/>
    </location>
</feature>
<proteinExistence type="predicted"/>
<name>M4BC62_HYAAE</name>
<protein>
    <submittedName>
        <fullName evidence="2">Uncharacterized protein</fullName>
    </submittedName>
</protein>
<evidence type="ECO:0000256" key="1">
    <source>
        <dbReference type="SAM" id="Coils"/>
    </source>
</evidence>
<reference evidence="3" key="1">
    <citation type="journal article" date="2010" name="Science">
        <title>Signatures of adaptation to obligate biotrophy in the Hyaloperonospora arabidopsidis genome.</title>
        <authorList>
            <person name="Baxter L."/>
            <person name="Tripathy S."/>
            <person name="Ishaque N."/>
            <person name="Boot N."/>
            <person name="Cabral A."/>
            <person name="Kemen E."/>
            <person name="Thines M."/>
            <person name="Ah-Fong A."/>
            <person name="Anderson R."/>
            <person name="Badejoko W."/>
            <person name="Bittner-Eddy P."/>
            <person name="Boore J.L."/>
            <person name="Chibucos M.C."/>
            <person name="Coates M."/>
            <person name="Dehal P."/>
            <person name="Delehaunty K."/>
            <person name="Dong S."/>
            <person name="Downton P."/>
            <person name="Dumas B."/>
            <person name="Fabro G."/>
            <person name="Fronick C."/>
            <person name="Fuerstenberg S.I."/>
            <person name="Fulton L."/>
            <person name="Gaulin E."/>
            <person name="Govers F."/>
            <person name="Hughes L."/>
            <person name="Humphray S."/>
            <person name="Jiang R.H."/>
            <person name="Judelson H."/>
            <person name="Kamoun S."/>
            <person name="Kyung K."/>
            <person name="Meijer H."/>
            <person name="Minx P."/>
            <person name="Morris P."/>
            <person name="Nelson J."/>
            <person name="Phuntumart V."/>
            <person name="Qutob D."/>
            <person name="Rehmany A."/>
            <person name="Rougon-Cardoso A."/>
            <person name="Ryden P."/>
            <person name="Torto-Alalibo T."/>
            <person name="Studholme D."/>
            <person name="Wang Y."/>
            <person name="Win J."/>
            <person name="Wood J."/>
            <person name="Clifton S.W."/>
            <person name="Rogers J."/>
            <person name="Van den Ackerveken G."/>
            <person name="Jones J.D."/>
            <person name="McDowell J.M."/>
            <person name="Beynon J."/>
            <person name="Tyler B.M."/>
        </authorList>
    </citation>
    <scope>NUCLEOTIDE SEQUENCE [LARGE SCALE GENOMIC DNA]</scope>
    <source>
        <strain evidence="3">Emoy2</strain>
    </source>
</reference>
<organism evidence="2 3">
    <name type="scientific">Hyaloperonospora arabidopsidis (strain Emoy2)</name>
    <name type="common">Downy mildew agent</name>
    <name type="synonym">Peronospora arabidopsidis</name>
    <dbReference type="NCBI Taxonomy" id="559515"/>
    <lineage>
        <taxon>Eukaryota</taxon>
        <taxon>Sar</taxon>
        <taxon>Stramenopiles</taxon>
        <taxon>Oomycota</taxon>
        <taxon>Peronosporomycetes</taxon>
        <taxon>Peronosporales</taxon>
        <taxon>Peronosporaceae</taxon>
        <taxon>Hyaloperonospora</taxon>
    </lineage>
</organism>
<evidence type="ECO:0000313" key="2">
    <source>
        <dbReference type="EnsemblProtists" id="HpaP803877"/>
    </source>
</evidence>
<dbReference type="AlphaFoldDB" id="M4BC62"/>
<reference evidence="2" key="2">
    <citation type="submission" date="2015-06" db="UniProtKB">
        <authorList>
            <consortium name="EnsemblProtists"/>
        </authorList>
    </citation>
    <scope>IDENTIFICATION</scope>
    <source>
        <strain evidence="2">Emoy2</strain>
    </source>
</reference>
<dbReference type="OMA" id="EVDTYRH"/>
<dbReference type="InParanoid" id="M4BC62"/>
<dbReference type="EMBL" id="JH598126">
    <property type="status" value="NOT_ANNOTATED_CDS"/>
    <property type="molecule type" value="Genomic_DNA"/>
</dbReference>
<evidence type="ECO:0000313" key="3">
    <source>
        <dbReference type="Proteomes" id="UP000011713"/>
    </source>
</evidence>
<keyword evidence="3" id="KW-1185">Reference proteome</keyword>
<dbReference type="EnsemblProtists" id="HpaT803877">
    <property type="protein sequence ID" value="HpaP803877"/>
    <property type="gene ID" value="HpaG803877"/>
</dbReference>
<dbReference type="VEuPathDB" id="FungiDB:HpaG803877"/>
<dbReference type="eggNOG" id="ENOG502SE5D">
    <property type="taxonomic scope" value="Eukaryota"/>
</dbReference>
<sequence>MSCGQRTFLSTKKVNSSIAKKQNFSPRRVTPTVAAASFFSMDLDATLERLNALKLHEANTATSTMSSIQARARRHAEQAVQLHQEVQRLQDENERHMREHERQMQRCQYEMQEIQRRLEASEHQNRLLKSSLGDVVTYRRAAETQQLVIEELQTQVKQLRSSNYRLQYIVQQHEPRGPGSFLPPRPPDIC</sequence>
<dbReference type="Proteomes" id="UP000011713">
    <property type="component" value="Unassembled WGS sequence"/>
</dbReference>